<gene>
    <name evidence="3" type="ORF">J0P97_11270</name>
</gene>
<dbReference type="Pfam" id="PF01569">
    <property type="entry name" value="PAP2"/>
    <property type="match status" value="1"/>
</dbReference>
<feature type="transmembrane region" description="Helical" evidence="1">
    <location>
        <begin position="122"/>
        <end position="141"/>
    </location>
</feature>
<feature type="domain" description="Phosphatidic acid phosphatase type 2/haloperoxidase" evidence="2">
    <location>
        <begin position="110"/>
        <end position="188"/>
    </location>
</feature>
<reference evidence="3 4" key="1">
    <citation type="submission" date="2021-03" db="EMBL/GenBank/DDBJ databases">
        <title>Microbacterium pauli sp. nov., isolated from microfiltered milk.</title>
        <authorList>
            <person name="Bellassi P."/>
            <person name="Fontana A."/>
            <person name="Callegari M.L."/>
            <person name="Lorenzo M."/>
            <person name="Cappa F."/>
        </authorList>
    </citation>
    <scope>NUCLEOTIDE SEQUENCE [LARGE SCALE GENOMIC DNA]</scope>
    <source>
        <strain evidence="3 4">DSM 18909</strain>
    </source>
</reference>
<evidence type="ECO:0000256" key="1">
    <source>
        <dbReference type="SAM" id="Phobius"/>
    </source>
</evidence>
<feature type="transmembrane region" description="Helical" evidence="1">
    <location>
        <begin position="148"/>
        <end position="169"/>
    </location>
</feature>
<keyword evidence="1" id="KW-1133">Transmembrane helix</keyword>
<comment type="caution">
    <text evidence="3">The sequence shown here is derived from an EMBL/GenBank/DDBJ whole genome shotgun (WGS) entry which is preliminary data.</text>
</comment>
<dbReference type="Proteomes" id="UP000740605">
    <property type="component" value="Unassembled WGS sequence"/>
</dbReference>
<dbReference type="InterPro" id="IPR036938">
    <property type="entry name" value="PAP2/HPO_sf"/>
</dbReference>
<keyword evidence="1" id="KW-0812">Transmembrane</keyword>
<feature type="transmembrane region" description="Helical" evidence="1">
    <location>
        <begin position="175"/>
        <end position="196"/>
    </location>
</feature>
<feature type="transmembrane region" description="Helical" evidence="1">
    <location>
        <begin position="7"/>
        <end position="28"/>
    </location>
</feature>
<feature type="transmembrane region" description="Helical" evidence="1">
    <location>
        <begin position="48"/>
        <end position="75"/>
    </location>
</feature>
<dbReference type="RefSeq" id="WP_215487884.1">
    <property type="nucleotide sequence ID" value="NZ_BAAAPJ010000008.1"/>
</dbReference>
<protein>
    <submittedName>
        <fullName evidence="3">Phosphatase PAP2 family protein</fullName>
    </submittedName>
</protein>
<feature type="transmembrane region" description="Helical" evidence="1">
    <location>
        <begin position="243"/>
        <end position="266"/>
    </location>
</feature>
<sequence>MRATPRAWHFLATAVGLAALLAMAYLFFVQGYMGQLIDEQARLGAQVGVGAGAVAAVLDAVPLTSAGIVVLAVVIGLIRRRGVATVVALAVVAASNLTTQALKHELLDRPDNGATGAWHNSFPSGHTTVFVSAMFALFLVCSPRVRPFVAALGAAATIAVGILLVESQWHRPSDIVGGILVVAVFVFLGGAVLARATPRGVRPRHRAWPGAVGLLALAAAGSAGAIGLAYLTTDAADSSALAATVAGLVAIVAAAGTVAVLATVLFRRVA</sequence>
<dbReference type="EMBL" id="JAFLHG010000010">
    <property type="protein sequence ID" value="MBT8798647.1"/>
    <property type="molecule type" value="Genomic_DNA"/>
</dbReference>
<name>A0ABS5XVT4_9MICO</name>
<dbReference type="Gene3D" id="1.20.144.10">
    <property type="entry name" value="Phosphatidic acid phosphatase type 2/haloperoxidase"/>
    <property type="match status" value="1"/>
</dbReference>
<evidence type="ECO:0000259" key="2">
    <source>
        <dbReference type="Pfam" id="PF01569"/>
    </source>
</evidence>
<evidence type="ECO:0000313" key="3">
    <source>
        <dbReference type="EMBL" id="MBT8798647.1"/>
    </source>
</evidence>
<accession>A0ABS5XVT4</accession>
<evidence type="ECO:0000313" key="4">
    <source>
        <dbReference type="Proteomes" id="UP000740605"/>
    </source>
</evidence>
<feature type="transmembrane region" description="Helical" evidence="1">
    <location>
        <begin position="208"/>
        <end position="231"/>
    </location>
</feature>
<feature type="transmembrane region" description="Helical" evidence="1">
    <location>
        <begin position="82"/>
        <end position="102"/>
    </location>
</feature>
<organism evidence="3 4">
    <name type="scientific">Microbacterium flavum</name>
    <dbReference type="NCBI Taxonomy" id="415216"/>
    <lineage>
        <taxon>Bacteria</taxon>
        <taxon>Bacillati</taxon>
        <taxon>Actinomycetota</taxon>
        <taxon>Actinomycetes</taxon>
        <taxon>Micrococcales</taxon>
        <taxon>Microbacteriaceae</taxon>
        <taxon>Microbacterium</taxon>
    </lineage>
</organism>
<proteinExistence type="predicted"/>
<keyword evidence="1" id="KW-0472">Membrane</keyword>
<dbReference type="SUPFAM" id="SSF48317">
    <property type="entry name" value="Acid phosphatase/Vanadium-dependent haloperoxidase"/>
    <property type="match status" value="1"/>
</dbReference>
<dbReference type="InterPro" id="IPR000326">
    <property type="entry name" value="PAP2/HPO"/>
</dbReference>
<keyword evidence="4" id="KW-1185">Reference proteome</keyword>